<evidence type="ECO:0000256" key="14">
    <source>
        <dbReference type="RuleBase" id="RU003843"/>
    </source>
</evidence>
<dbReference type="Pfam" id="PF00926">
    <property type="entry name" value="DHBP_synthase"/>
    <property type="match status" value="1"/>
</dbReference>
<comment type="similarity">
    <text evidence="5">In the N-terminal section; belongs to the DHBP synthase family.</text>
</comment>
<dbReference type="GO" id="GO:0003935">
    <property type="term" value="F:GTP cyclohydrolase II activity"/>
    <property type="evidence" value="ECO:0007669"/>
    <property type="project" value="TreeGrafter"/>
</dbReference>
<dbReference type="GO" id="GO:0009231">
    <property type="term" value="P:riboflavin biosynthetic process"/>
    <property type="evidence" value="ECO:0007669"/>
    <property type="project" value="UniProtKB-UniPathway"/>
</dbReference>
<evidence type="ECO:0000256" key="1">
    <source>
        <dbReference type="ARBA" id="ARBA00000141"/>
    </source>
</evidence>
<comment type="similarity">
    <text evidence="6">In the C-terminal section; belongs to the GTP cyclohydrolase II family.</text>
</comment>
<dbReference type="Proteomes" id="UP000004947">
    <property type="component" value="Unassembled WGS sequence"/>
</dbReference>
<protein>
    <recommendedName>
        <fullName evidence="8 14">3,4-dihydroxy-2-butanone 4-phosphate synthase</fullName>
        <shortName evidence="14">DHBP synthase</shortName>
        <ecNumber evidence="7 14">4.1.99.12</ecNumber>
    </recommendedName>
</protein>
<evidence type="ECO:0000256" key="11">
    <source>
        <dbReference type="ARBA" id="ARBA00022842"/>
    </source>
</evidence>
<keyword evidence="15" id="KW-0378">Hydrolase</keyword>
<dbReference type="GO" id="GO:0005829">
    <property type="term" value="C:cytosol"/>
    <property type="evidence" value="ECO:0007669"/>
    <property type="project" value="TreeGrafter"/>
</dbReference>
<evidence type="ECO:0000256" key="13">
    <source>
        <dbReference type="ARBA" id="ARBA00023239"/>
    </source>
</evidence>
<comment type="similarity">
    <text evidence="14">Belongs to the DHBP synthase family.</text>
</comment>
<comment type="cofactor">
    <cofactor evidence="14">
        <name>Mg(2+)</name>
        <dbReference type="ChEBI" id="CHEBI:18420"/>
    </cofactor>
    <cofactor evidence="14">
        <name>Mn(2+)</name>
        <dbReference type="ChEBI" id="CHEBI:29035"/>
    </cofactor>
    <text evidence="14">Binds 2 divalent metal cations per subunit. Magnesium or manganese.</text>
</comment>
<dbReference type="UniPathway" id="UPA00275">
    <property type="reaction ID" value="UER00399"/>
</dbReference>
<dbReference type="InterPro" id="IPR000422">
    <property type="entry name" value="DHBP_synthase_RibB"/>
</dbReference>
<evidence type="ECO:0000256" key="5">
    <source>
        <dbReference type="ARBA" id="ARBA00005520"/>
    </source>
</evidence>
<comment type="function">
    <text evidence="3 14">Catalyzes the conversion of D-ribulose 5-phosphate to formate and 3,4-dihydroxy-2-butanone 4-phosphate.</text>
</comment>
<dbReference type="eggNOG" id="COG0108">
    <property type="taxonomic scope" value="Bacteria"/>
</dbReference>
<dbReference type="EMBL" id="ABCK01000031">
    <property type="protein sequence ID" value="EDM25346.1"/>
    <property type="molecule type" value="Genomic_DNA"/>
</dbReference>
<evidence type="ECO:0000256" key="2">
    <source>
        <dbReference type="ARBA" id="ARBA00001936"/>
    </source>
</evidence>
<comment type="catalytic activity">
    <reaction evidence="1 14">
        <text>D-ribulose 5-phosphate = (2S)-2-hydroxy-3-oxobutyl phosphate + formate + H(+)</text>
        <dbReference type="Rhea" id="RHEA:18457"/>
        <dbReference type="ChEBI" id="CHEBI:15378"/>
        <dbReference type="ChEBI" id="CHEBI:15740"/>
        <dbReference type="ChEBI" id="CHEBI:58121"/>
        <dbReference type="ChEBI" id="CHEBI:58830"/>
        <dbReference type="EC" id="4.1.99.12"/>
    </reaction>
</comment>
<dbReference type="GO" id="GO:0046872">
    <property type="term" value="F:metal ion binding"/>
    <property type="evidence" value="ECO:0007669"/>
    <property type="project" value="UniProtKB-KW"/>
</dbReference>
<dbReference type="InterPro" id="IPR017945">
    <property type="entry name" value="DHBP_synth_RibB-like_a/b_dom"/>
</dbReference>
<dbReference type="NCBIfam" id="TIGR00506">
    <property type="entry name" value="ribB"/>
    <property type="match status" value="1"/>
</dbReference>
<comment type="caution">
    <text evidence="15">The sequence shown here is derived from an EMBL/GenBank/DDBJ whole genome shotgun (WGS) entry which is preliminary data.</text>
</comment>
<sequence length="200" mass="21710">MLDSIQSAIDDLKQGKMIVVVDDENRENEGDLLMVAEFADPEAVNFMATYGRGLICAPMTQARADELHLSLMADYNDCPYGTAFTVSVDAKNDTTTGISASDRSITLKRLADPSFSSDDFMRPGHMFPLIAKAGGVLEREGHTEAAVDLAKLAGSQAVGVICEILNGDGSMARLPELKVFVQKHDLKLISIEDLVQFLKK</sequence>
<evidence type="ECO:0000313" key="16">
    <source>
        <dbReference type="Proteomes" id="UP000004947"/>
    </source>
</evidence>
<dbReference type="STRING" id="313628.LNTAR_21910"/>
<dbReference type="AlphaFoldDB" id="A6DSJ3"/>
<comment type="subunit">
    <text evidence="14">Homodimer.</text>
</comment>
<keyword evidence="16" id="KW-1185">Reference proteome</keyword>
<evidence type="ECO:0000256" key="7">
    <source>
        <dbReference type="ARBA" id="ARBA00012153"/>
    </source>
</evidence>
<keyword evidence="10 14" id="KW-0479">Metal-binding</keyword>
<dbReference type="RefSeq" id="WP_007280802.1">
    <property type="nucleotide sequence ID" value="NZ_ABCK01000031.1"/>
</dbReference>
<proteinExistence type="inferred from homology"/>
<name>A6DSJ3_9BACT</name>
<gene>
    <name evidence="15" type="ORF">LNTAR_21910</name>
</gene>
<keyword evidence="11 14" id="KW-0460">Magnesium</keyword>
<dbReference type="PANTHER" id="PTHR21327">
    <property type="entry name" value="GTP CYCLOHYDROLASE II-RELATED"/>
    <property type="match status" value="1"/>
</dbReference>
<organism evidence="15 16">
    <name type="scientific">Lentisphaera araneosa HTCC2155</name>
    <dbReference type="NCBI Taxonomy" id="313628"/>
    <lineage>
        <taxon>Bacteria</taxon>
        <taxon>Pseudomonadati</taxon>
        <taxon>Lentisphaerota</taxon>
        <taxon>Lentisphaeria</taxon>
        <taxon>Lentisphaerales</taxon>
        <taxon>Lentisphaeraceae</taxon>
        <taxon>Lentisphaera</taxon>
    </lineage>
</organism>
<evidence type="ECO:0000313" key="15">
    <source>
        <dbReference type="EMBL" id="EDM25346.1"/>
    </source>
</evidence>
<evidence type="ECO:0000256" key="10">
    <source>
        <dbReference type="ARBA" id="ARBA00022723"/>
    </source>
</evidence>
<dbReference type="FunFam" id="3.90.870.10:FF:000001">
    <property type="entry name" value="Riboflavin biosynthesis protein RibBA"/>
    <property type="match status" value="1"/>
</dbReference>
<evidence type="ECO:0000256" key="8">
    <source>
        <dbReference type="ARBA" id="ARBA00018836"/>
    </source>
</evidence>
<evidence type="ECO:0000256" key="9">
    <source>
        <dbReference type="ARBA" id="ARBA00022619"/>
    </source>
</evidence>
<comment type="cofactor">
    <cofactor evidence="2">
        <name>Mn(2+)</name>
        <dbReference type="ChEBI" id="CHEBI:29035"/>
    </cofactor>
</comment>
<evidence type="ECO:0000256" key="12">
    <source>
        <dbReference type="ARBA" id="ARBA00023211"/>
    </source>
</evidence>
<comment type="pathway">
    <text evidence="4 14">Cofactor biosynthesis; riboflavin biosynthesis; 2-hydroxy-3-oxobutyl phosphate from D-ribulose 5-phosphate: step 1/1.</text>
</comment>
<evidence type="ECO:0000256" key="3">
    <source>
        <dbReference type="ARBA" id="ARBA00002284"/>
    </source>
</evidence>
<dbReference type="OrthoDB" id="9793111at2"/>
<accession>A6DSJ3</accession>
<evidence type="ECO:0000256" key="6">
    <source>
        <dbReference type="ARBA" id="ARBA00008976"/>
    </source>
</evidence>
<dbReference type="GO" id="GO:0008686">
    <property type="term" value="F:3,4-dihydroxy-2-butanone-4-phosphate synthase activity"/>
    <property type="evidence" value="ECO:0007669"/>
    <property type="project" value="UniProtKB-EC"/>
</dbReference>
<dbReference type="EC" id="4.1.99.12" evidence="7 14"/>
<evidence type="ECO:0000256" key="4">
    <source>
        <dbReference type="ARBA" id="ARBA00004904"/>
    </source>
</evidence>
<keyword evidence="9 14" id="KW-0686">Riboflavin biosynthesis</keyword>
<reference evidence="15 16" key="1">
    <citation type="journal article" date="2010" name="J. Bacteriol.">
        <title>Genome sequence of Lentisphaera araneosa HTCC2155T, the type species of the order Lentisphaerales in the phylum Lentisphaerae.</title>
        <authorList>
            <person name="Thrash J.C."/>
            <person name="Cho J.C."/>
            <person name="Vergin K.L."/>
            <person name="Morris R.M."/>
            <person name="Giovannoni S.J."/>
        </authorList>
    </citation>
    <scope>NUCLEOTIDE SEQUENCE [LARGE SCALE GENOMIC DNA]</scope>
    <source>
        <strain evidence="15 16">HTCC2155</strain>
    </source>
</reference>
<dbReference type="SUPFAM" id="SSF55821">
    <property type="entry name" value="YrdC/RibB"/>
    <property type="match status" value="1"/>
</dbReference>
<keyword evidence="12 14" id="KW-0464">Manganese</keyword>
<keyword evidence="13 14" id="KW-0456">Lyase</keyword>
<dbReference type="PANTHER" id="PTHR21327:SF18">
    <property type="entry name" value="3,4-DIHYDROXY-2-BUTANONE 4-PHOSPHATE SYNTHASE"/>
    <property type="match status" value="1"/>
</dbReference>
<dbReference type="Gene3D" id="3.90.870.10">
    <property type="entry name" value="DHBP synthase"/>
    <property type="match status" value="1"/>
</dbReference>